<name>A0A844H162_9RHOB</name>
<organism evidence="5 6">
    <name type="scientific">Paracoccus limosus</name>
    <dbReference type="NCBI Taxonomy" id="913252"/>
    <lineage>
        <taxon>Bacteria</taxon>
        <taxon>Pseudomonadati</taxon>
        <taxon>Pseudomonadota</taxon>
        <taxon>Alphaproteobacteria</taxon>
        <taxon>Rhodobacterales</taxon>
        <taxon>Paracoccaceae</taxon>
        <taxon>Paracoccus</taxon>
    </lineage>
</organism>
<keyword evidence="5" id="KW-0418">Kinase</keyword>
<dbReference type="OrthoDB" id="3679796at2"/>
<dbReference type="InterPro" id="IPR000792">
    <property type="entry name" value="Tscrpt_reg_LuxR_C"/>
</dbReference>
<dbReference type="SUPFAM" id="SSF75516">
    <property type="entry name" value="Pheromone-binding domain of LuxR-like quorum-sensing transcription factors"/>
    <property type="match status" value="1"/>
</dbReference>
<dbReference type="RefSeq" id="WP_155062748.1">
    <property type="nucleotide sequence ID" value="NZ_WMIF01000001.1"/>
</dbReference>
<evidence type="ECO:0000313" key="6">
    <source>
        <dbReference type="Proteomes" id="UP000442533"/>
    </source>
</evidence>
<protein>
    <submittedName>
        <fullName evidence="5">Histidine kinase</fullName>
    </submittedName>
</protein>
<keyword evidence="3" id="KW-0804">Transcription</keyword>
<evidence type="ECO:0000256" key="1">
    <source>
        <dbReference type="ARBA" id="ARBA00023015"/>
    </source>
</evidence>
<evidence type="ECO:0000259" key="4">
    <source>
        <dbReference type="PROSITE" id="PS50043"/>
    </source>
</evidence>
<sequence length="295" mass="32945">MTIEHELRRIDMLLDCRTMASLWQQFTACMREMGFPHMLYRGHRILSAGDERMIVDGIALSEAPPALLDDIEAAKLGMHLPMAGWLVRHFGVESWGWLASHPERISAREASAFALFRRYRLGSGIAVSLADRVPRMRAILLLIGGEGVDQTSVDRLWRMQATQIHLLAKLLHERIANLARDTLEPVLTTRQRQVLELTGLGLPAPAIAEQLQITLSTVEKHLRLARAALGARNTAHAVLLAHGSHQIFVDIGERCDERTERAAHADMRELRPWSYRSFDGSFAAADPAATEAATE</sequence>
<evidence type="ECO:0000256" key="3">
    <source>
        <dbReference type="ARBA" id="ARBA00023163"/>
    </source>
</evidence>
<reference evidence="5 6" key="1">
    <citation type="submission" date="2019-11" db="EMBL/GenBank/DDBJ databases">
        <authorList>
            <person name="Dong K."/>
        </authorList>
    </citation>
    <scope>NUCLEOTIDE SEQUENCE [LARGE SCALE GENOMIC DNA]</scope>
    <source>
        <strain evidence="5 6">JCM 17370</strain>
    </source>
</reference>
<comment type="caution">
    <text evidence="5">The sequence shown here is derived from an EMBL/GenBank/DDBJ whole genome shotgun (WGS) entry which is preliminary data.</text>
</comment>
<dbReference type="EMBL" id="WMIF01000001">
    <property type="protein sequence ID" value="MTH33190.1"/>
    <property type="molecule type" value="Genomic_DNA"/>
</dbReference>
<keyword evidence="6" id="KW-1185">Reference proteome</keyword>
<keyword evidence="2" id="KW-0238">DNA-binding</keyword>
<dbReference type="Pfam" id="PF03472">
    <property type="entry name" value="Autoind_bind"/>
    <property type="match status" value="1"/>
</dbReference>
<evidence type="ECO:0000313" key="5">
    <source>
        <dbReference type="EMBL" id="MTH33190.1"/>
    </source>
</evidence>
<dbReference type="PROSITE" id="PS50043">
    <property type="entry name" value="HTH_LUXR_2"/>
    <property type="match status" value="1"/>
</dbReference>
<keyword evidence="1" id="KW-0805">Transcription regulation</keyword>
<dbReference type="Gene3D" id="1.10.10.10">
    <property type="entry name" value="Winged helix-like DNA-binding domain superfamily/Winged helix DNA-binding domain"/>
    <property type="match status" value="1"/>
</dbReference>
<dbReference type="SUPFAM" id="SSF46894">
    <property type="entry name" value="C-terminal effector domain of the bipartite response regulators"/>
    <property type="match status" value="1"/>
</dbReference>
<dbReference type="PANTHER" id="PTHR44688:SF16">
    <property type="entry name" value="DNA-BINDING TRANSCRIPTIONAL ACTIVATOR DEVR_DOSR"/>
    <property type="match status" value="1"/>
</dbReference>
<dbReference type="Gene3D" id="3.30.450.80">
    <property type="entry name" value="Transcription factor LuxR-like, autoinducer-binding domain"/>
    <property type="match status" value="1"/>
</dbReference>
<dbReference type="AlphaFoldDB" id="A0A844H162"/>
<dbReference type="Proteomes" id="UP000442533">
    <property type="component" value="Unassembled WGS sequence"/>
</dbReference>
<accession>A0A844H162</accession>
<dbReference type="PANTHER" id="PTHR44688">
    <property type="entry name" value="DNA-BINDING TRANSCRIPTIONAL ACTIVATOR DEVR_DOSR"/>
    <property type="match status" value="1"/>
</dbReference>
<dbReference type="InterPro" id="IPR005143">
    <property type="entry name" value="TF_LuxR_autoind-bd_dom"/>
</dbReference>
<keyword evidence="5" id="KW-0808">Transferase</keyword>
<dbReference type="SMART" id="SM00421">
    <property type="entry name" value="HTH_LUXR"/>
    <property type="match status" value="1"/>
</dbReference>
<evidence type="ECO:0000256" key="2">
    <source>
        <dbReference type="ARBA" id="ARBA00023125"/>
    </source>
</evidence>
<dbReference type="CDD" id="cd06170">
    <property type="entry name" value="LuxR_C_like"/>
    <property type="match status" value="1"/>
</dbReference>
<dbReference type="InterPro" id="IPR036388">
    <property type="entry name" value="WH-like_DNA-bd_sf"/>
</dbReference>
<dbReference type="InterPro" id="IPR016032">
    <property type="entry name" value="Sig_transdc_resp-reg_C-effctor"/>
</dbReference>
<feature type="domain" description="HTH luxR-type" evidence="4">
    <location>
        <begin position="180"/>
        <end position="245"/>
    </location>
</feature>
<proteinExistence type="predicted"/>
<dbReference type="InterPro" id="IPR036693">
    <property type="entry name" value="TF_LuxR_autoind-bd_dom_sf"/>
</dbReference>
<dbReference type="GO" id="GO:0003677">
    <property type="term" value="F:DNA binding"/>
    <property type="evidence" value="ECO:0007669"/>
    <property type="project" value="UniProtKB-KW"/>
</dbReference>
<dbReference type="GO" id="GO:0016301">
    <property type="term" value="F:kinase activity"/>
    <property type="evidence" value="ECO:0007669"/>
    <property type="project" value="UniProtKB-KW"/>
</dbReference>
<gene>
    <name evidence="5" type="ORF">GL279_01100</name>
</gene>
<dbReference type="GO" id="GO:0006355">
    <property type="term" value="P:regulation of DNA-templated transcription"/>
    <property type="evidence" value="ECO:0007669"/>
    <property type="project" value="InterPro"/>
</dbReference>
<dbReference type="Pfam" id="PF00196">
    <property type="entry name" value="GerE"/>
    <property type="match status" value="1"/>
</dbReference>